<dbReference type="Pfam" id="PF13517">
    <property type="entry name" value="FG-GAP_3"/>
    <property type="match status" value="2"/>
</dbReference>
<dbReference type="RefSeq" id="WP_206577859.1">
    <property type="nucleotide sequence ID" value="NZ_JAFKCT010000003.1"/>
</dbReference>
<keyword evidence="4" id="KW-1185">Reference proteome</keyword>
<evidence type="ECO:0000313" key="4">
    <source>
        <dbReference type="Proteomes" id="UP000664317"/>
    </source>
</evidence>
<reference evidence="3 4" key="1">
    <citation type="submission" date="2021-03" db="EMBL/GenBank/DDBJ databases">
        <title>novel species isolated from a fishpond in China.</title>
        <authorList>
            <person name="Lu H."/>
            <person name="Cai Z."/>
        </authorList>
    </citation>
    <scope>NUCLEOTIDE SEQUENCE [LARGE SCALE GENOMIC DNA]</scope>
    <source>
        <strain evidence="3 4">H41</strain>
    </source>
</reference>
<comment type="caution">
    <text evidence="3">The sequence shown here is derived from an EMBL/GenBank/DDBJ whole genome shotgun (WGS) entry which is preliminary data.</text>
</comment>
<evidence type="ECO:0000313" key="3">
    <source>
        <dbReference type="EMBL" id="MBN7811074.1"/>
    </source>
</evidence>
<organism evidence="3 4">
    <name type="scientific">Algoriphagus oliviformis</name>
    <dbReference type="NCBI Taxonomy" id="2811231"/>
    <lineage>
        <taxon>Bacteria</taxon>
        <taxon>Pseudomonadati</taxon>
        <taxon>Bacteroidota</taxon>
        <taxon>Cytophagia</taxon>
        <taxon>Cytophagales</taxon>
        <taxon>Cyclobacteriaceae</taxon>
        <taxon>Algoriphagus</taxon>
    </lineage>
</organism>
<dbReference type="InterPro" id="IPR013517">
    <property type="entry name" value="FG-GAP"/>
</dbReference>
<dbReference type="Proteomes" id="UP000664317">
    <property type="component" value="Unassembled WGS sequence"/>
</dbReference>
<dbReference type="InterPro" id="IPR028994">
    <property type="entry name" value="Integrin_alpha_N"/>
</dbReference>
<protein>
    <submittedName>
        <fullName evidence="3">VCBS repeat-containing protein</fullName>
    </submittedName>
</protein>
<keyword evidence="1 2" id="KW-0732">Signal</keyword>
<feature type="chain" id="PRO_5046464863" evidence="2">
    <location>
        <begin position="22"/>
        <end position="373"/>
    </location>
</feature>
<feature type="signal peptide" evidence="2">
    <location>
        <begin position="1"/>
        <end position="21"/>
    </location>
</feature>
<dbReference type="Gene3D" id="2.130.10.130">
    <property type="entry name" value="Integrin alpha, N-terminal"/>
    <property type="match status" value="1"/>
</dbReference>
<dbReference type="PANTHER" id="PTHR44103:SF1">
    <property type="entry name" value="PROPROTEIN CONVERTASE P"/>
    <property type="match status" value="1"/>
</dbReference>
<dbReference type="PANTHER" id="PTHR44103">
    <property type="entry name" value="PROPROTEIN CONVERTASE P"/>
    <property type="match status" value="1"/>
</dbReference>
<gene>
    <name evidence="3" type="ORF">J0A68_08910</name>
</gene>
<accession>A0ABS3C653</accession>
<name>A0ABS3C653_9BACT</name>
<proteinExistence type="predicted"/>
<dbReference type="SUPFAM" id="SSF69318">
    <property type="entry name" value="Integrin alpha N-terminal domain"/>
    <property type="match status" value="1"/>
</dbReference>
<evidence type="ECO:0000256" key="2">
    <source>
        <dbReference type="SAM" id="SignalP"/>
    </source>
</evidence>
<dbReference type="EMBL" id="JAFKCT010000003">
    <property type="protein sequence ID" value="MBN7811074.1"/>
    <property type="molecule type" value="Genomic_DNA"/>
</dbReference>
<evidence type="ECO:0000256" key="1">
    <source>
        <dbReference type="ARBA" id="ARBA00022729"/>
    </source>
</evidence>
<sequence>MKHPLLSLAFSLSILSLPVFSQTQNLRFEKQLIAFESNESVGAFDVDKDGHIDLVSGSYWYKGPEFRDRALIGQVKRYGEYYEDFSTIPMDVNGDGKMDFVTGGWFEGKLVWKENPGNNGEWKEHLIAETGNIESTRAWDIDGDGTLEIVPNTPRKPLAFYKWIGPNQFEKYEVFETQGHGLGFGDINGDGFGDLISSFGWYEAPADLRTGQWNFHPSFNLGDISVPVIVTDLTGDGLNDLIFGMGHNYGLFWMEQKRDGEGQISFAKHPIDPYHAQYHAMEWVDLDGDGKNELVTGKRFRAHNGKDPGELDEIGLYYFKWDGKAFVKNIIAYGPLGVGKGTGINFAVTDLNGDGKVDIAVAGKDGLAVFWQR</sequence>